<evidence type="ECO:0000259" key="1">
    <source>
        <dbReference type="Pfam" id="PF00270"/>
    </source>
</evidence>
<dbReference type="Proteomes" id="UP001218218">
    <property type="component" value="Unassembled WGS sequence"/>
</dbReference>
<evidence type="ECO:0000313" key="3">
    <source>
        <dbReference type="Proteomes" id="UP001218218"/>
    </source>
</evidence>
<feature type="non-terminal residue" evidence="2">
    <location>
        <position position="1"/>
    </location>
</feature>
<sequence>IMAQKLHWRATIGCNTIQKIVELIPTWKDGLCPVQEDLVSAILDGEDILCCTVTGNGKSAAFSVPILALNEYNNNPSLYLAGLPTCLNPVGMVVTPTKGLAANIASMPYCSHL</sequence>
<accession>A0AAD6ZG06</accession>
<organism evidence="2 3">
    <name type="scientific">Mycena albidolilacea</name>
    <dbReference type="NCBI Taxonomy" id="1033008"/>
    <lineage>
        <taxon>Eukaryota</taxon>
        <taxon>Fungi</taxon>
        <taxon>Dikarya</taxon>
        <taxon>Basidiomycota</taxon>
        <taxon>Agaricomycotina</taxon>
        <taxon>Agaricomycetes</taxon>
        <taxon>Agaricomycetidae</taxon>
        <taxon>Agaricales</taxon>
        <taxon>Marasmiineae</taxon>
        <taxon>Mycenaceae</taxon>
        <taxon>Mycena</taxon>
    </lineage>
</organism>
<dbReference type="GO" id="GO:0003676">
    <property type="term" value="F:nucleic acid binding"/>
    <property type="evidence" value="ECO:0007669"/>
    <property type="project" value="InterPro"/>
</dbReference>
<protein>
    <recommendedName>
        <fullName evidence="1">DEAD/DEAH-box helicase domain-containing protein</fullName>
    </recommendedName>
</protein>
<dbReference type="InterPro" id="IPR027417">
    <property type="entry name" value="P-loop_NTPase"/>
</dbReference>
<name>A0AAD6ZG06_9AGAR</name>
<evidence type="ECO:0000313" key="2">
    <source>
        <dbReference type="EMBL" id="KAJ7321045.1"/>
    </source>
</evidence>
<dbReference type="Pfam" id="PF00270">
    <property type="entry name" value="DEAD"/>
    <property type="match status" value="1"/>
</dbReference>
<gene>
    <name evidence="2" type="ORF">DFH08DRAFT_713166</name>
</gene>
<dbReference type="SUPFAM" id="SSF52540">
    <property type="entry name" value="P-loop containing nucleoside triphosphate hydrolases"/>
    <property type="match status" value="1"/>
</dbReference>
<feature type="domain" description="DEAD/DEAH-box helicase" evidence="1">
    <location>
        <begin position="33"/>
        <end position="105"/>
    </location>
</feature>
<proteinExistence type="predicted"/>
<dbReference type="EMBL" id="JARIHO010000052">
    <property type="protein sequence ID" value="KAJ7321045.1"/>
    <property type="molecule type" value="Genomic_DNA"/>
</dbReference>
<keyword evidence="3" id="KW-1185">Reference proteome</keyword>
<dbReference type="InterPro" id="IPR011545">
    <property type="entry name" value="DEAD/DEAH_box_helicase_dom"/>
</dbReference>
<comment type="caution">
    <text evidence="2">The sequence shown here is derived from an EMBL/GenBank/DDBJ whole genome shotgun (WGS) entry which is preliminary data.</text>
</comment>
<reference evidence="2" key="1">
    <citation type="submission" date="2023-03" db="EMBL/GenBank/DDBJ databases">
        <title>Massive genome expansion in bonnet fungi (Mycena s.s.) driven by repeated elements and novel gene families across ecological guilds.</title>
        <authorList>
            <consortium name="Lawrence Berkeley National Laboratory"/>
            <person name="Harder C.B."/>
            <person name="Miyauchi S."/>
            <person name="Viragh M."/>
            <person name="Kuo A."/>
            <person name="Thoen E."/>
            <person name="Andreopoulos B."/>
            <person name="Lu D."/>
            <person name="Skrede I."/>
            <person name="Drula E."/>
            <person name="Henrissat B."/>
            <person name="Morin E."/>
            <person name="Kohler A."/>
            <person name="Barry K."/>
            <person name="LaButti K."/>
            <person name="Morin E."/>
            <person name="Salamov A."/>
            <person name="Lipzen A."/>
            <person name="Mereny Z."/>
            <person name="Hegedus B."/>
            <person name="Baldrian P."/>
            <person name="Stursova M."/>
            <person name="Weitz H."/>
            <person name="Taylor A."/>
            <person name="Grigoriev I.V."/>
            <person name="Nagy L.G."/>
            <person name="Martin F."/>
            <person name="Kauserud H."/>
        </authorList>
    </citation>
    <scope>NUCLEOTIDE SEQUENCE</scope>
    <source>
        <strain evidence="2">CBHHK002</strain>
    </source>
</reference>
<dbReference type="Gene3D" id="3.40.50.300">
    <property type="entry name" value="P-loop containing nucleotide triphosphate hydrolases"/>
    <property type="match status" value="1"/>
</dbReference>
<dbReference type="AlphaFoldDB" id="A0AAD6ZG06"/>
<dbReference type="GO" id="GO:0005524">
    <property type="term" value="F:ATP binding"/>
    <property type="evidence" value="ECO:0007669"/>
    <property type="project" value="InterPro"/>
</dbReference>